<dbReference type="PANTHER" id="PTHR42837:SF2">
    <property type="entry name" value="MEMBRANE METALLOPROTEASE ARASP2, CHLOROPLASTIC-RELATED"/>
    <property type="match status" value="1"/>
</dbReference>
<evidence type="ECO:0000313" key="13">
    <source>
        <dbReference type="EMBL" id="GAA1748981.1"/>
    </source>
</evidence>
<gene>
    <name evidence="13" type="ORF">GCM10009810_06830</name>
</gene>
<evidence type="ECO:0000256" key="1">
    <source>
        <dbReference type="ARBA" id="ARBA00001947"/>
    </source>
</evidence>
<dbReference type="InterPro" id="IPR001478">
    <property type="entry name" value="PDZ"/>
</dbReference>
<keyword evidence="14" id="KW-1185">Reference proteome</keyword>
<feature type="transmembrane region" description="Helical" evidence="11">
    <location>
        <begin position="126"/>
        <end position="150"/>
    </location>
</feature>
<dbReference type="CDD" id="cd06163">
    <property type="entry name" value="S2P-M50_PDZ_RseP-like"/>
    <property type="match status" value="1"/>
</dbReference>
<evidence type="ECO:0000256" key="5">
    <source>
        <dbReference type="ARBA" id="ARBA00022692"/>
    </source>
</evidence>
<name>A0ABN2K5X8_9MICO</name>
<comment type="cofactor">
    <cofactor evidence="1">
        <name>Zn(2+)</name>
        <dbReference type="ChEBI" id="CHEBI:29105"/>
    </cofactor>
</comment>
<dbReference type="SMART" id="SM00228">
    <property type="entry name" value="PDZ"/>
    <property type="match status" value="1"/>
</dbReference>
<dbReference type="GO" id="GO:0008233">
    <property type="term" value="F:peptidase activity"/>
    <property type="evidence" value="ECO:0007669"/>
    <property type="project" value="UniProtKB-KW"/>
</dbReference>
<dbReference type="EMBL" id="BAAAPN010000018">
    <property type="protein sequence ID" value="GAA1748981.1"/>
    <property type="molecule type" value="Genomic_DNA"/>
</dbReference>
<feature type="transmembrane region" description="Helical" evidence="11">
    <location>
        <begin position="355"/>
        <end position="374"/>
    </location>
</feature>
<evidence type="ECO:0000256" key="11">
    <source>
        <dbReference type="SAM" id="Phobius"/>
    </source>
</evidence>
<evidence type="ECO:0000256" key="8">
    <source>
        <dbReference type="ARBA" id="ARBA00022989"/>
    </source>
</evidence>
<comment type="caution">
    <text evidence="13">The sequence shown here is derived from an EMBL/GenBank/DDBJ whole genome shotgun (WGS) entry which is preliminary data.</text>
</comment>
<keyword evidence="5 11" id="KW-0812">Transmembrane</keyword>
<keyword evidence="9" id="KW-0482">Metalloprotease</keyword>
<dbReference type="InterPro" id="IPR041489">
    <property type="entry name" value="PDZ_6"/>
</dbReference>
<sequence>MLYLLGVLIVFIGVGASIALHEIGHLVPAKKFGVRVPQYMVGFGPTLWSTKRGETEYGVKAIPLGGYIRMIGMFPPRPGDDPDSIRVSSTGRFTQLRDEARKTSLAEVQHGDENRVFYKLPARKKIVIMLGGPVMNLLIAVAVFTGIFTLHGITESSPVLYSVSDCVDIAKAGQPGATTCTPEMPKAPANLAGLKPGDRIISINGVALKTFDDARSIIRSNAGKPLDVVLERAGQTITVHPVPMSVQLPVYDKYGEPKKASDGSYVTEQAGFLGASGTPVTVPQPLSAVPGLIGEQVWRTAGVVLTIPQKMVGITKAAFGDGERDANGPISVVGVGRVAGEVADAHEISTGDKGVMLVALLGSLNLALFVFNLIPLLPLDGGHVAGALWEGIKRRAFKLTGRADPGPVDVTKALPVAYAVASVLIVMSGLLMYADIVNPVRLRG</sequence>
<comment type="similarity">
    <text evidence="3">Belongs to the peptidase M50B family.</text>
</comment>
<dbReference type="CDD" id="cd23081">
    <property type="entry name" value="cpPDZ_EcRseP-like"/>
    <property type="match status" value="1"/>
</dbReference>
<evidence type="ECO:0000256" key="10">
    <source>
        <dbReference type="ARBA" id="ARBA00023136"/>
    </source>
</evidence>
<proteinExistence type="inferred from homology"/>
<dbReference type="Proteomes" id="UP001501475">
    <property type="component" value="Unassembled WGS sequence"/>
</dbReference>
<reference evidence="13 14" key="1">
    <citation type="journal article" date="2019" name="Int. J. Syst. Evol. Microbiol.">
        <title>The Global Catalogue of Microorganisms (GCM) 10K type strain sequencing project: providing services to taxonomists for standard genome sequencing and annotation.</title>
        <authorList>
            <consortium name="The Broad Institute Genomics Platform"/>
            <consortium name="The Broad Institute Genome Sequencing Center for Infectious Disease"/>
            <person name="Wu L."/>
            <person name="Ma J."/>
        </authorList>
    </citation>
    <scope>NUCLEOTIDE SEQUENCE [LARGE SCALE GENOMIC DNA]</scope>
    <source>
        <strain evidence="13 14">JCM 15591</strain>
    </source>
</reference>
<accession>A0ABN2K5X8</accession>
<dbReference type="Pfam" id="PF17820">
    <property type="entry name" value="PDZ_6"/>
    <property type="match status" value="1"/>
</dbReference>
<keyword evidence="10 11" id="KW-0472">Membrane</keyword>
<dbReference type="PANTHER" id="PTHR42837">
    <property type="entry name" value="REGULATOR OF SIGMA-E PROTEASE RSEP"/>
    <property type="match status" value="1"/>
</dbReference>
<organism evidence="13 14">
    <name type="scientific">Nostocoides vanveenii</name>
    <dbReference type="NCBI Taxonomy" id="330835"/>
    <lineage>
        <taxon>Bacteria</taxon>
        <taxon>Bacillati</taxon>
        <taxon>Actinomycetota</taxon>
        <taxon>Actinomycetes</taxon>
        <taxon>Micrococcales</taxon>
        <taxon>Intrasporangiaceae</taxon>
        <taxon>Nostocoides</taxon>
    </lineage>
</organism>
<keyword evidence="7" id="KW-0862">Zinc</keyword>
<dbReference type="InterPro" id="IPR004387">
    <property type="entry name" value="Pept_M50_Zn"/>
</dbReference>
<keyword evidence="4 13" id="KW-0645">Protease</keyword>
<evidence type="ECO:0000256" key="7">
    <source>
        <dbReference type="ARBA" id="ARBA00022833"/>
    </source>
</evidence>
<feature type="transmembrane region" description="Helical" evidence="11">
    <location>
        <begin position="416"/>
        <end position="434"/>
    </location>
</feature>
<evidence type="ECO:0000256" key="3">
    <source>
        <dbReference type="ARBA" id="ARBA00007931"/>
    </source>
</evidence>
<evidence type="ECO:0000256" key="4">
    <source>
        <dbReference type="ARBA" id="ARBA00022670"/>
    </source>
</evidence>
<dbReference type="Gene3D" id="2.30.42.10">
    <property type="match status" value="1"/>
</dbReference>
<evidence type="ECO:0000259" key="12">
    <source>
        <dbReference type="PROSITE" id="PS50106"/>
    </source>
</evidence>
<dbReference type="InterPro" id="IPR008915">
    <property type="entry name" value="Peptidase_M50"/>
</dbReference>
<dbReference type="InterPro" id="IPR036034">
    <property type="entry name" value="PDZ_sf"/>
</dbReference>
<evidence type="ECO:0000313" key="14">
    <source>
        <dbReference type="Proteomes" id="UP001501475"/>
    </source>
</evidence>
<evidence type="ECO:0000256" key="2">
    <source>
        <dbReference type="ARBA" id="ARBA00004141"/>
    </source>
</evidence>
<protein>
    <submittedName>
        <fullName evidence="13">Site-2 protease family protein</fullName>
    </submittedName>
</protein>
<dbReference type="GO" id="GO:0006508">
    <property type="term" value="P:proteolysis"/>
    <property type="evidence" value="ECO:0007669"/>
    <property type="project" value="UniProtKB-KW"/>
</dbReference>
<keyword evidence="8 11" id="KW-1133">Transmembrane helix</keyword>
<feature type="domain" description="PDZ" evidence="12">
    <location>
        <begin position="184"/>
        <end position="220"/>
    </location>
</feature>
<dbReference type="SUPFAM" id="SSF50156">
    <property type="entry name" value="PDZ domain-like"/>
    <property type="match status" value="1"/>
</dbReference>
<dbReference type="Pfam" id="PF02163">
    <property type="entry name" value="Peptidase_M50"/>
    <property type="match status" value="1"/>
</dbReference>
<evidence type="ECO:0000256" key="6">
    <source>
        <dbReference type="ARBA" id="ARBA00022801"/>
    </source>
</evidence>
<dbReference type="RefSeq" id="WP_344062120.1">
    <property type="nucleotide sequence ID" value="NZ_BAAAPN010000018.1"/>
</dbReference>
<comment type="subcellular location">
    <subcellularLocation>
        <location evidence="2">Membrane</location>
        <topology evidence="2">Multi-pass membrane protein</topology>
    </subcellularLocation>
</comment>
<dbReference type="PROSITE" id="PS50106">
    <property type="entry name" value="PDZ"/>
    <property type="match status" value="1"/>
</dbReference>
<keyword evidence="6" id="KW-0378">Hydrolase</keyword>
<evidence type="ECO:0000256" key="9">
    <source>
        <dbReference type="ARBA" id="ARBA00023049"/>
    </source>
</evidence>